<dbReference type="Gene3D" id="3.40.50.300">
    <property type="entry name" value="P-loop containing nucleotide triphosphate hydrolases"/>
    <property type="match status" value="1"/>
</dbReference>
<dbReference type="EMBL" id="JAUTAN010000001">
    <property type="protein sequence ID" value="MDQ1104112.1"/>
    <property type="molecule type" value="Genomic_DNA"/>
</dbReference>
<dbReference type="PANTHER" id="PTHR42711">
    <property type="entry name" value="ABC TRANSPORTER ATP-BINDING PROTEIN"/>
    <property type="match status" value="1"/>
</dbReference>
<keyword evidence="6" id="KW-0046">Antibiotic resistance</keyword>
<keyword evidence="3" id="KW-0813">Transport</keyword>
<dbReference type="CDD" id="cd03230">
    <property type="entry name" value="ABC_DR_subfamily_A"/>
    <property type="match status" value="1"/>
</dbReference>
<evidence type="ECO:0000256" key="4">
    <source>
        <dbReference type="ARBA" id="ARBA00022741"/>
    </source>
</evidence>
<dbReference type="PROSITE" id="PS50893">
    <property type="entry name" value="ABC_TRANSPORTER_2"/>
    <property type="match status" value="1"/>
</dbReference>
<evidence type="ECO:0000259" key="7">
    <source>
        <dbReference type="PROSITE" id="PS50893"/>
    </source>
</evidence>
<dbReference type="GO" id="GO:0005524">
    <property type="term" value="F:ATP binding"/>
    <property type="evidence" value="ECO:0007669"/>
    <property type="project" value="UniProtKB-KW"/>
</dbReference>
<keyword evidence="4" id="KW-0547">Nucleotide-binding</keyword>
<dbReference type="SMART" id="SM00382">
    <property type="entry name" value="AAA"/>
    <property type="match status" value="1"/>
</dbReference>
<dbReference type="GO" id="GO:0046677">
    <property type="term" value="P:response to antibiotic"/>
    <property type="evidence" value="ECO:0007669"/>
    <property type="project" value="UniProtKB-KW"/>
</dbReference>
<proteinExistence type="inferred from homology"/>
<dbReference type="SUPFAM" id="SSF52540">
    <property type="entry name" value="P-loop containing nucleoside triphosphate hydrolases"/>
    <property type="match status" value="1"/>
</dbReference>
<protein>
    <submittedName>
        <fullName evidence="8">ABC-2 type transport system ATP-binding protein</fullName>
    </submittedName>
</protein>
<dbReference type="GO" id="GO:0016887">
    <property type="term" value="F:ATP hydrolysis activity"/>
    <property type="evidence" value="ECO:0007669"/>
    <property type="project" value="InterPro"/>
</dbReference>
<name>A0AAJ1U6D3_9ACTN</name>
<evidence type="ECO:0000256" key="2">
    <source>
        <dbReference type="ARBA" id="ARBA00005417"/>
    </source>
</evidence>
<comment type="caution">
    <text evidence="8">The sequence shown here is derived from an EMBL/GenBank/DDBJ whole genome shotgun (WGS) entry which is preliminary data.</text>
</comment>
<reference evidence="8" key="1">
    <citation type="submission" date="2023-07" db="EMBL/GenBank/DDBJ databases">
        <title>Functional and genomic diversity of the sorghum phyllosphere microbiome.</title>
        <authorList>
            <person name="Shade A."/>
        </authorList>
    </citation>
    <scope>NUCLEOTIDE SEQUENCE</scope>
    <source>
        <strain evidence="8">SORGH_AS_1067</strain>
    </source>
</reference>
<evidence type="ECO:0000256" key="5">
    <source>
        <dbReference type="ARBA" id="ARBA00022840"/>
    </source>
</evidence>
<evidence type="ECO:0000256" key="6">
    <source>
        <dbReference type="ARBA" id="ARBA00023251"/>
    </source>
</evidence>
<gene>
    <name evidence="8" type="ORF">QE405_001396</name>
</gene>
<comment type="similarity">
    <text evidence="2">Belongs to the ABC transporter superfamily.</text>
</comment>
<organism evidence="8 9">
    <name type="scientific">Nocardioides zeae</name>
    <dbReference type="NCBI Taxonomy" id="1457234"/>
    <lineage>
        <taxon>Bacteria</taxon>
        <taxon>Bacillati</taxon>
        <taxon>Actinomycetota</taxon>
        <taxon>Actinomycetes</taxon>
        <taxon>Propionibacteriales</taxon>
        <taxon>Nocardioidaceae</taxon>
        <taxon>Nocardioides</taxon>
    </lineage>
</organism>
<dbReference type="InterPro" id="IPR050763">
    <property type="entry name" value="ABC_transporter_ATP-binding"/>
</dbReference>
<dbReference type="AlphaFoldDB" id="A0AAJ1U6D3"/>
<dbReference type="InterPro" id="IPR027417">
    <property type="entry name" value="P-loop_NTPase"/>
</dbReference>
<evidence type="ECO:0000256" key="1">
    <source>
        <dbReference type="ARBA" id="ARBA00004202"/>
    </source>
</evidence>
<feature type="domain" description="ABC transporter" evidence="7">
    <location>
        <begin position="5"/>
        <end position="229"/>
    </location>
</feature>
<dbReference type="Pfam" id="PF00005">
    <property type="entry name" value="ABC_tran"/>
    <property type="match status" value="1"/>
</dbReference>
<evidence type="ECO:0000313" key="8">
    <source>
        <dbReference type="EMBL" id="MDQ1104112.1"/>
    </source>
</evidence>
<dbReference type="PANTHER" id="PTHR42711:SF5">
    <property type="entry name" value="ABC TRANSPORTER ATP-BINDING PROTEIN NATA"/>
    <property type="match status" value="1"/>
</dbReference>
<accession>A0AAJ1U6D3</accession>
<dbReference type="InterPro" id="IPR003593">
    <property type="entry name" value="AAA+_ATPase"/>
</dbReference>
<dbReference type="InterPro" id="IPR003439">
    <property type="entry name" value="ABC_transporter-like_ATP-bd"/>
</dbReference>
<evidence type="ECO:0000313" key="9">
    <source>
        <dbReference type="Proteomes" id="UP001239215"/>
    </source>
</evidence>
<sequence length="312" mass="33131">MTAVIHCTALTKKFGDFTALDAVDLTVGPGTVLGYLGPNGAGKSTTIRMLLGLSTPTSGSVRVLGHDPARDPAVRARIGYSPGELRLDDRLTVAQTLESWSRLRPGVDTAFRAELVDRFAVRLDKPVKGLSTGNRRKIGLVGAFMARPELLVLDEPTNGLDPLMQEVFLDTAAEAAAAGATILLSSHVMSEVERIADQVVVIRAGRVVASGTTQEMRSGAPLRVRVVFDGSGPSASDVARLPGAAAVEQVAPQELRLRWTGPPNDLLRLLAAHDVHTLSLPEPDLEDAFFEHYRSPAPTASSPSVRPSASVH</sequence>
<dbReference type="Proteomes" id="UP001239215">
    <property type="component" value="Unassembled WGS sequence"/>
</dbReference>
<dbReference type="RefSeq" id="WP_307199489.1">
    <property type="nucleotide sequence ID" value="NZ_JAUTAN010000001.1"/>
</dbReference>
<keyword evidence="5 8" id="KW-0067">ATP-binding</keyword>
<evidence type="ECO:0000256" key="3">
    <source>
        <dbReference type="ARBA" id="ARBA00022448"/>
    </source>
</evidence>
<comment type="subcellular location">
    <subcellularLocation>
        <location evidence="1">Cell membrane</location>
        <topology evidence="1">Peripheral membrane protein</topology>
    </subcellularLocation>
</comment>
<dbReference type="GO" id="GO:0005886">
    <property type="term" value="C:plasma membrane"/>
    <property type="evidence" value="ECO:0007669"/>
    <property type="project" value="UniProtKB-SubCell"/>
</dbReference>